<proteinExistence type="predicted"/>
<keyword evidence="5" id="KW-1185">Reference proteome</keyword>
<evidence type="ECO:0000256" key="1">
    <source>
        <dbReference type="SAM" id="MobiDB-lite"/>
    </source>
</evidence>
<feature type="region of interest" description="Disordered" evidence="1">
    <location>
        <begin position="311"/>
        <end position="337"/>
    </location>
</feature>
<evidence type="ECO:0000256" key="2">
    <source>
        <dbReference type="SAM" id="Phobius"/>
    </source>
</evidence>
<feature type="transmembrane region" description="Helical" evidence="2">
    <location>
        <begin position="77"/>
        <end position="97"/>
    </location>
</feature>
<feature type="transmembrane region" description="Helical" evidence="2">
    <location>
        <begin position="225"/>
        <end position="247"/>
    </location>
</feature>
<dbReference type="InterPro" id="IPR045340">
    <property type="entry name" value="DUF6533"/>
</dbReference>
<protein>
    <recommendedName>
        <fullName evidence="3">DUF6533 domain-containing protein</fullName>
    </recommendedName>
</protein>
<feature type="transmembrane region" description="Helical" evidence="2">
    <location>
        <begin position="202"/>
        <end position="219"/>
    </location>
</feature>
<evidence type="ECO:0000259" key="3">
    <source>
        <dbReference type="Pfam" id="PF20151"/>
    </source>
</evidence>
<dbReference type="OrthoDB" id="3256360at2759"/>
<feature type="transmembrane region" description="Helical" evidence="2">
    <location>
        <begin position="109"/>
        <end position="135"/>
    </location>
</feature>
<reference evidence="4 5" key="1">
    <citation type="journal article" date="2016" name="Mol. Biol. Evol.">
        <title>Comparative Genomics of Early-Diverging Mushroom-Forming Fungi Provides Insights into the Origins of Lignocellulose Decay Capabilities.</title>
        <authorList>
            <person name="Nagy L.G."/>
            <person name="Riley R."/>
            <person name="Tritt A."/>
            <person name="Adam C."/>
            <person name="Daum C."/>
            <person name="Floudas D."/>
            <person name="Sun H."/>
            <person name="Yadav J.S."/>
            <person name="Pangilinan J."/>
            <person name="Larsson K.H."/>
            <person name="Matsuura K."/>
            <person name="Barry K."/>
            <person name="Labutti K."/>
            <person name="Kuo R."/>
            <person name="Ohm R.A."/>
            <person name="Bhattacharya S.S."/>
            <person name="Shirouzu T."/>
            <person name="Yoshinaga Y."/>
            <person name="Martin F.M."/>
            <person name="Grigoriev I.V."/>
            <person name="Hibbett D.S."/>
        </authorList>
    </citation>
    <scope>NUCLEOTIDE SEQUENCE [LARGE SCALE GENOMIC DNA]</scope>
    <source>
        <strain evidence="4 5">L-15889</strain>
    </source>
</reference>
<dbReference type="Pfam" id="PF20151">
    <property type="entry name" value="DUF6533"/>
    <property type="match status" value="1"/>
</dbReference>
<feature type="domain" description="DUF6533" evidence="3">
    <location>
        <begin position="11"/>
        <end position="53"/>
    </location>
</feature>
<gene>
    <name evidence="4" type="ORF">DAEQUDRAFT_732999</name>
</gene>
<feature type="transmembrane region" description="Helical" evidence="2">
    <location>
        <begin position="7"/>
        <end position="25"/>
    </location>
</feature>
<feature type="transmembrane region" description="Helical" evidence="2">
    <location>
        <begin position="159"/>
        <end position="181"/>
    </location>
</feature>
<name>A0A165LA30_9APHY</name>
<organism evidence="4 5">
    <name type="scientific">Daedalea quercina L-15889</name>
    <dbReference type="NCBI Taxonomy" id="1314783"/>
    <lineage>
        <taxon>Eukaryota</taxon>
        <taxon>Fungi</taxon>
        <taxon>Dikarya</taxon>
        <taxon>Basidiomycota</taxon>
        <taxon>Agaricomycotina</taxon>
        <taxon>Agaricomycetes</taxon>
        <taxon>Polyporales</taxon>
        <taxon>Fomitopsis</taxon>
    </lineage>
</organism>
<keyword evidence="2" id="KW-1133">Transmembrane helix</keyword>
<keyword evidence="2" id="KW-0472">Membrane</keyword>
<keyword evidence="2" id="KW-0812">Transmembrane</keyword>
<sequence>MSTALDTSFWMASLTVLLYEIIVTFDEEVEFMWRGRFVWTRILYFLNRYFPLLNLLIDNILESTVHSSDFSTCNFWFRWFMYTIIIGRISMSGILIMRLYLMYCCNRTFLITLCVLFVIELVIESTIIGEVIYALQDWALPMDITTPGCAATGIKPWAWVYWIPIMIWEALLLALSLYRSAQQAREEAGTPRLMIILLRDSILYFGGALASILANFIVWKVQVIALFFALIPVNIALNSVLGCRMMLHIARAGRKHRLAVAERSYPRTSGVSADDANENRQDRTDEGNKKASHEAPEAYFSHLEHSRASSTTPLKDLASDHDGLTSPSSPDPSNMYYGPVIEITREESTRLDWDIYVRRNDL</sequence>
<dbReference type="EMBL" id="KV429139">
    <property type="protein sequence ID" value="KZT64147.1"/>
    <property type="molecule type" value="Genomic_DNA"/>
</dbReference>
<dbReference type="AlphaFoldDB" id="A0A165LA30"/>
<accession>A0A165LA30</accession>
<evidence type="ECO:0000313" key="5">
    <source>
        <dbReference type="Proteomes" id="UP000076727"/>
    </source>
</evidence>
<feature type="compositionally biased region" description="Basic and acidic residues" evidence="1">
    <location>
        <begin position="277"/>
        <end position="295"/>
    </location>
</feature>
<feature type="region of interest" description="Disordered" evidence="1">
    <location>
        <begin position="261"/>
        <end position="295"/>
    </location>
</feature>
<dbReference type="Proteomes" id="UP000076727">
    <property type="component" value="Unassembled WGS sequence"/>
</dbReference>
<evidence type="ECO:0000313" key="4">
    <source>
        <dbReference type="EMBL" id="KZT64147.1"/>
    </source>
</evidence>